<keyword evidence="4" id="KW-1185">Reference proteome</keyword>
<accession>A0AAN8NB51</accession>
<organism evidence="3 4">
    <name type="scientific">Orbilia javanica</name>
    <dbReference type="NCBI Taxonomy" id="47235"/>
    <lineage>
        <taxon>Eukaryota</taxon>
        <taxon>Fungi</taxon>
        <taxon>Dikarya</taxon>
        <taxon>Ascomycota</taxon>
        <taxon>Pezizomycotina</taxon>
        <taxon>Orbiliomycetes</taxon>
        <taxon>Orbiliales</taxon>
        <taxon>Orbiliaceae</taxon>
        <taxon>Orbilia</taxon>
    </lineage>
</organism>
<dbReference type="AlphaFoldDB" id="A0AAN8NB51"/>
<comment type="caution">
    <text evidence="3">The sequence shown here is derived from an EMBL/GenBank/DDBJ whole genome shotgun (WGS) entry which is preliminary data.</text>
</comment>
<dbReference type="Pfam" id="PF22980">
    <property type="entry name" value="Myb_DNA-bind_8"/>
    <property type="match status" value="1"/>
</dbReference>
<name>A0AAN8NB51_9PEZI</name>
<gene>
    <name evidence="3" type="ORF">TWF718_004248</name>
</gene>
<dbReference type="EMBL" id="JAVHNR010000002">
    <property type="protein sequence ID" value="KAK6351075.1"/>
    <property type="molecule type" value="Genomic_DNA"/>
</dbReference>
<evidence type="ECO:0000256" key="1">
    <source>
        <dbReference type="SAM" id="MobiDB-lite"/>
    </source>
</evidence>
<evidence type="ECO:0000259" key="2">
    <source>
        <dbReference type="Pfam" id="PF22980"/>
    </source>
</evidence>
<sequence>MAKGSYKTDNCGAFLLSIIRHSDLKVVKYEAVGKEHGITAHSAYCRFKGIKNALKTDSPTETTSENAENIPSTQTSPSKKRGRKPASPSKSKGKKVKDETIVTKGSGLSGVSATGEEGGLGESDEDGEEQLLASPSKKQKRKRAVKVEARAYESDVSDWIE</sequence>
<protein>
    <recommendedName>
        <fullName evidence="2">Myb-like DNA-binding domain-containing protein</fullName>
    </recommendedName>
</protein>
<evidence type="ECO:0000313" key="3">
    <source>
        <dbReference type="EMBL" id="KAK6351075.1"/>
    </source>
</evidence>
<proteinExistence type="predicted"/>
<dbReference type="InterPro" id="IPR054505">
    <property type="entry name" value="Myb_DNA-bind_8"/>
</dbReference>
<feature type="domain" description="Myb-like DNA-binding" evidence="2">
    <location>
        <begin position="14"/>
        <end position="55"/>
    </location>
</feature>
<feature type="compositionally biased region" description="Polar residues" evidence="1">
    <location>
        <begin position="56"/>
        <end position="75"/>
    </location>
</feature>
<feature type="region of interest" description="Disordered" evidence="1">
    <location>
        <begin position="56"/>
        <end position="161"/>
    </location>
</feature>
<dbReference type="Proteomes" id="UP001313282">
    <property type="component" value="Unassembled WGS sequence"/>
</dbReference>
<evidence type="ECO:0000313" key="4">
    <source>
        <dbReference type="Proteomes" id="UP001313282"/>
    </source>
</evidence>
<reference evidence="3 4" key="1">
    <citation type="submission" date="2019-10" db="EMBL/GenBank/DDBJ databases">
        <authorList>
            <person name="Palmer J.M."/>
        </authorList>
    </citation>
    <scope>NUCLEOTIDE SEQUENCE [LARGE SCALE GENOMIC DNA]</scope>
    <source>
        <strain evidence="3 4">TWF718</strain>
    </source>
</reference>